<name>A0A7J8U0P0_9ROSI</name>
<reference evidence="2 3" key="1">
    <citation type="journal article" date="2019" name="Genome Biol. Evol.">
        <title>Insights into the evolution of the New World diploid cottons (Gossypium, subgenus Houzingenia) based on genome sequencing.</title>
        <authorList>
            <person name="Grover C.E."/>
            <person name="Arick M.A. 2nd"/>
            <person name="Thrash A."/>
            <person name="Conover J.L."/>
            <person name="Sanders W.S."/>
            <person name="Peterson D.G."/>
            <person name="Frelichowski J.E."/>
            <person name="Scheffler J.A."/>
            <person name="Scheffler B.E."/>
            <person name="Wendel J.F."/>
        </authorList>
    </citation>
    <scope>NUCLEOTIDE SEQUENCE [LARGE SCALE GENOMIC DNA]</scope>
    <source>
        <strain evidence="2">57</strain>
        <tissue evidence="2">Leaf</tissue>
    </source>
</reference>
<protein>
    <submittedName>
        <fullName evidence="2">Uncharacterized protein</fullName>
    </submittedName>
</protein>
<gene>
    <name evidence="2" type="ORF">Goklo_028255</name>
</gene>
<accession>A0A7J8U0P0</accession>
<keyword evidence="1" id="KW-0472">Membrane</keyword>
<evidence type="ECO:0000256" key="1">
    <source>
        <dbReference type="SAM" id="Phobius"/>
    </source>
</evidence>
<keyword evidence="1" id="KW-0812">Transmembrane</keyword>
<keyword evidence="3" id="KW-1185">Reference proteome</keyword>
<dbReference type="OrthoDB" id="19419at2759"/>
<dbReference type="AlphaFoldDB" id="A0A7J8U0P0"/>
<keyword evidence="1" id="KW-1133">Transmembrane helix</keyword>
<comment type="caution">
    <text evidence="2">The sequence shown here is derived from an EMBL/GenBank/DDBJ whole genome shotgun (WGS) entry which is preliminary data.</text>
</comment>
<feature type="non-terminal residue" evidence="2">
    <location>
        <position position="1"/>
    </location>
</feature>
<dbReference type="Proteomes" id="UP000593573">
    <property type="component" value="Unassembled WGS sequence"/>
</dbReference>
<evidence type="ECO:0000313" key="3">
    <source>
        <dbReference type="Proteomes" id="UP000593573"/>
    </source>
</evidence>
<sequence length="66" mass="7356">MMEPKLLLPQSSGKRARACQMELIMRKKETSDNLPKKGLFIIPSLCVACYVIRVGLVVGLVRQPVT</sequence>
<organism evidence="2 3">
    <name type="scientific">Gossypium klotzschianum</name>
    <dbReference type="NCBI Taxonomy" id="34286"/>
    <lineage>
        <taxon>Eukaryota</taxon>
        <taxon>Viridiplantae</taxon>
        <taxon>Streptophyta</taxon>
        <taxon>Embryophyta</taxon>
        <taxon>Tracheophyta</taxon>
        <taxon>Spermatophyta</taxon>
        <taxon>Magnoliopsida</taxon>
        <taxon>eudicotyledons</taxon>
        <taxon>Gunneridae</taxon>
        <taxon>Pentapetalae</taxon>
        <taxon>rosids</taxon>
        <taxon>malvids</taxon>
        <taxon>Malvales</taxon>
        <taxon>Malvaceae</taxon>
        <taxon>Malvoideae</taxon>
        <taxon>Gossypium</taxon>
    </lineage>
</organism>
<evidence type="ECO:0000313" key="2">
    <source>
        <dbReference type="EMBL" id="MBA0644037.1"/>
    </source>
</evidence>
<dbReference type="EMBL" id="JABFAB010000003">
    <property type="protein sequence ID" value="MBA0644037.1"/>
    <property type="molecule type" value="Genomic_DNA"/>
</dbReference>
<proteinExistence type="predicted"/>
<feature type="transmembrane region" description="Helical" evidence="1">
    <location>
        <begin position="40"/>
        <end position="61"/>
    </location>
</feature>